<feature type="non-terminal residue" evidence="2">
    <location>
        <position position="153"/>
    </location>
</feature>
<keyword evidence="1" id="KW-1133">Transmembrane helix</keyword>
<dbReference type="Proteomes" id="UP000054653">
    <property type="component" value="Unassembled WGS sequence"/>
</dbReference>
<accession>A0A0V1C6P9</accession>
<reference evidence="2 3" key="1">
    <citation type="submission" date="2015-01" db="EMBL/GenBank/DDBJ databases">
        <title>Evolution of Trichinella species and genotypes.</title>
        <authorList>
            <person name="Korhonen P.K."/>
            <person name="Edoardo P."/>
            <person name="Giuseppe L.R."/>
            <person name="Gasser R.B."/>
        </authorList>
    </citation>
    <scope>NUCLEOTIDE SEQUENCE [LARGE SCALE GENOMIC DNA]</scope>
    <source>
        <strain evidence="2">ISS120</strain>
    </source>
</reference>
<keyword evidence="3" id="KW-1185">Reference proteome</keyword>
<gene>
    <name evidence="2" type="ORF">T03_486</name>
</gene>
<name>A0A0V1C6P9_TRIBR</name>
<feature type="non-terminal residue" evidence="2">
    <location>
        <position position="1"/>
    </location>
</feature>
<protein>
    <submittedName>
        <fullName evidence="2">Uncharacterized protein</fullName>
    </submittedName>
</protein>
<dbReference type="AlphaFoldDB" id="A0A0V1C6P9"/>
<dbReference type="EMBL" id="JYDI01000435">
    <property type="protein sequence ID" value="KRY44975.1"/>
    <property type="molecule type" value="Genomic_DNA"/>
</dbReference>
<evidence type="ECO:0000313" key="3">
    <source>
        <dbReference type="Proteomes" id="UP000054653"/>
    </source>
</evidence>
<keyword evidence="1" id="KW-0812">Transmembrane</keyword>
<comment type="caution">
    <text evidence="2">The sequence shown here is derived from an EMBL/GenBank/DDBJ whole genome shotgun (WGS) entry which is preliminary data.</text>
</comment>
<sequence length="153" mass="17230">LRRRGHYGPGFQSDVARSPLVPVTGGTVHLRPRGHYGPGFQADVARSAGALDLFFFLFSSRSPLCPCHRGPCTSEAEGKLWARFSFIDLSVLSVLPVVRSTSCSFEVRFFSLWGHFWATSPGMTSRYSLWPVTFLPVSFMLVIFSICSYWTWR</sequence>
<organism evidence="2 3">
    <name type="scientific">Trichinella britovi</name>
    <name type="common">Parasitic roundworm</name>
    <dbReference type="NCBI Taxonomy" id="45882"/>
    <lineage>
        <taxon>Eukaryota</taxon>
        <taxon>Metazoa</taxon>
        <taxon>Ecdysozoa</taxon>
        <taxon>Nematoda</taxon>
        <taxon>Enoplea</taxon>
        <taxon>Dorylaimia</taxon>
        <taxon>Trichinellida</taxon>
        <taxon>Trichinellidae</taxon>
        <taxon>Trichinella</taxon>
    </lineage>
</organism>
<proteinExistence type="predicted"/>
<feature type="transmembrane region" description="Helical" evidence="1">
    <location>
        <begin position="129"/>
        <end position="152"/>
    </location>
</feature>
<keyword evidence="1" id="KW-0472">Membrane</keyword>
<evidence type="ECO:0000313" key="2">
    <source>
        <dbReference type="EMBL" id="KRY44975.1"/>
    </source>
</evidence>
<evidence type="ECO:0000256" key="1">
    <source>
        <dbReference type="SAM" id="Phobius"/>
    </source>
</evidence>